<gene>
    <name evidence="5" type="ORF">HMPREF9135_1972</name>
</gene>
<proteinExistence type="predicted"/>
<dbReference type="InterPro" id="IPR002123">
    <property type="entry name" value="Plipid/glycerol_acylTrfase"/>
</dbReference>
<keyword evidence="3 5" id="KW-0012">Acyltransferase</keyword>
<evidence type="ECO:0000259" key="4">
    <source>
        <dbReference type="SMART" id="SM00563"/>
    </source>
</evidence>
<dbReference type="Proteomes" id="UP000016648">
    <property type="component" value="Unassembled WGS sequence"/>
</dbReference>
<evidence type="ECO:0000313" key="6">
    <source>
        <dbReference type="Proteomes" id="UP000016648"/>
    </source>
</evidence>
<evidence type="ECO:0000256" key="1">
    <source>
        <dbReference type="ARBA" id="ARBA00005189"/>
    </source>
</evidence>
<reference evidence="5 6" key="1">
    <citation type="submission" date="2013-08" db="EMBL/GenBank/DDBJ databases">
        <authorList>
            <person name="Durkin A.S."/>
            <person name="Haft D.R."/>
            <person name="McCorrison J."/>
            <person name="Torralba M."/>
            <person name="Gillis M."/>
            <person name="Haft D.H."/>
            <person name="Methe B."/>
            <person name="Sutton G."/>
            <person name="Nelson K.E."/>
        </authorList>
    </citation>
    <scope>NUCLEOTIDE SEQUENCE [LARGE SCALE GENOMIC DNA]</scope>
    <source>
        <strain evidence="5 6">F0067</strain>
    </source>
</reference>
<dbReference type="AlphaFoldDB" id="U2P654"/>
<dbReference type="PATRIC" id="fig|1115809.3.peg.1464"/>
<dbReference type="GO" id="GO:0003841">
    <property type="term" value="F:1-acylglycerol-3-phosphate O-acyltransferase activity"/>
    <property type="evidence" value="ECO:0007669"/>
    <property type="project" value="TreeGrafter"/>
</dbReference>
<sequence>MIKKFCSIVLYRWMGWTKEVSITYPSKYIICLAPHTSNWDFIIGQLFSKAEGIRSNFLMKKEWFVYPFGLLFRRLGGIPVERSKHTSLTDRMAEIATRSERFGLCITPEGTRKPTADWKKGFYFIALKANLPILLFGVDYQAKKIKATKVIIPNGDVDSQMKEIKEYFKDFKGKIPENFVYE</sequence>
<dbReference type="PANTHER" id="PTHR10434:SF9">
    <property type="entry name" value="PHOSPHOLIPID_GLYCEROL ACYLTRANSFERASE DOMAIN-CONTAINING PROTEIN"/>
    <property type="match status" value="1"/>
</dbReference>
<dbReference type="RefSeq" id="WP_021589743.1">
    <property type="nucleotide sequence ID" value="NZ_AWEY01000026.1"/>
</dbReference>
<evidence type="ECO:0000313" key="5">
    <source>
        <dbReference type="EMBL" id="ERK39199.1"/>
    </source>
</evidence>
<comment type="caution">
    <text evidence="5">The sequence shown here is derived from an EMBL/GenBank/DDBJ whole genome shotgun (WGS) entry which is preliminary data.</text>
</comment>
<dbReference type="SUPFAM" id="SSF69593">
    <property type="entry name" value="Glycerol-3-phosphate (1)-acyltransferase"/>
    <property type="match status" value="1"/>
</dbReference>
<dbReference type="Pfam" id="PF01553">
    <property type="entry name" value="Acyltransferase"/>
    <property type="match status" value="1"/>
</dbReference>
<comment type="pathway">
    <text evidence="1">Lipid metabolism.</text>
</comment>
<dbReference type="PANTHER" id="PTHR10434">
    <property type="entry name" value="1-ACYL-SN-GLYCEROL-3-PHOSPHATE ACYLTRANSFERASE"/>
    <property type="match status" value="1"/>
</dbReference>
<dbReference type="EMBL" id="AWEY01000026">
    <property type="protein sequence ID" value="ERK39199.1"/>
    <property type="molecule type" value="Genomic_DNA"/>
</dbReference>
<protein>
    <submittedName>
        <fullName evidence="5">Acyltransferase domain protein</fullName>
    </submittedName>
</protein>
<accession>U2P654</accession>
<name>U2P654_9BACT</name>
<keyword evidence="6" id="KW-1185">Reference proteome</keyword>
<dbReference type="GO" id="GO:0006654">
    <property type="term" value="P:phosphatidic acid biosynthetic process"/>
    <property type="evidence" value="ECO:0007669"/>
    <property type="project" value="TreeGrafter"/>
</dbReference>
<evidence type="ECO:0000256" key="2">
    <source>
        <dbReference type="ARBA" id="ARBA00022679"/>
    </source>
</evidence>
<evidence type="ECO:0000256" key="3">
    <source>
        <dbReference type="ARBA" id="ARBA00023315"/>
    </source>
</evidence>
<organism evidence="5 6">
    <name type="scientific">Segatella baroniae F0067</name>
    <dbReference type="NCBI Taxonomy" id="1115809"/>
    <lineage>
        <taxon>Bacteria</taxon>
        <taxon>Pseudomonadati</taxon>
        <taxon>Bacteroidota</taxon>
        <taxon>Bacteroidia</taxon>
        <taxon>Bacteroidales</taxon>
        <taxon>Prevotellaceae</taxon>
        <taxon>Segatella</taxon>
    </lineage>
</organism>
<feature type="domain" description="Phospholipid/glycerol acyltransferase" evidence="4">
    <location>
        <begin position="29"/>
        <end position="141"/>
    </location>
</feature>
<dbReference type="SMART" id="SM00563">
    <property type="entry name" value="PlsC"/>
    <property type="match status" value="1"/>
</dbReference>
<keyword evidence="2 5" id="KW-0808">Transferase</keyword>